<sequence length="547" mass="61402">MSKKIKFHTVSHGDTEAKIQQTLNAEFALPKAVLEAKEQAFQQIRQGKVLEESGGISHTKAKKRKTISKVYKIAGCTAAAAAVFSAVCITNPAWASNIPLIGNIFEELGNSLGFSGDYSEYAKPLQDAPKEESKEAGSAQDNASTADGEQDPKGTDTAFRKTVDGVTVTLSEVYCNDAALYLSLLVESEEPIPDTMMFQDKVPEIKLENSDMILSYNPDYTLLNAYLDGKMIDENTYAGVLRVDMKDTSINVAGQDAYYEAKDAFLSEMGIDMEKVESGEISVDDIAQQLGLEEFSDEAIKEMGGPDMAEYAQPLEIPEKFTVDLSIGAIVGTLPQEMDTTPEMPQELVDEYNKAMAESGLDPDNYENFTEEEMEIEHQLYTEMWNKYVEMYPEMANEENSYNTWKYTGNWDFSFQVEKDHTKTVTKEVDLLDEEGNGILSVTRTPFEITLETKDPEAKYCAVVLDADGDLMEGARFGGYADVLAIQDRDVSPIYVYLCDYNEYMDELKGYYWSDDYEEKKKTKTFKELLDERAVLHTEVVFDEEEQ</sequence>
<evidence type="ECO:0000313" key="4">
    <source>
        <dbReference type="EMBL" id="HJB29580.1"/>
    </source>
</evidence>
<proteinExistence type="predicted"/>
<gene>
    <name evidence="4" type="ORF">IAA06_12445</name>
</gene>
<evidence type="ECO:0000259" key="3">
    <source>
        <dbReference type="Pfam" id="PF13786"/>
    </source>
</evidence>
<comment type="caution">
    <text evidence="4">The sequence shown here is derived from an EMBL/GenBank/DDBJ whole genome shotgun (WGS) entry which is preliminary data.</text>
</comment>
<dbReference type="EMBL" id="DWYZ01000232">
    <property type="protein sequence ID" value="HJB29580.1"/>
    <property type="molecule type" value="Genomic_DNA"/>
</dbReference>
<protein>
    <submittedName>
        <fullName evidence="4">DUF4179 domain-containing protein</fullName>
    </submittedName>
</protein>
<feature type="domain" description="DUF4179" evidence="3">
    <location>
        <begin position="70"/>
        <end position="188"/>
    </location>
</feature>
<evidence type="ECO:0000256" key="1">
    <source>
        <dbReference type="SAM" id="MobiDB-lite"/>
    </source>
</evidence>
<keyword evidence="2" id="KW-0812">Transmembrane</keyword>
<dbReference type="AlphaFoldDB" id="A0A9D2RY55"/>
<name>A0A9D2RY55_9FIRM</name>
<evidence type="ECO:0000313" key="5">
    <source>
        <dbReference type="Proteomes" id="UP000823842"/>
    </source>
</evidence>
<dbReference type="InterPro" id="IPR025436">
    <property type="entry name" value="DUF4179"/>
</dbReference>
<keyword evidence="2" id="KW-1133">Transmembrane helix</keyword>
<keyword evidence="2" id="KW-0472">Membrane</keyword>
<feature type="region of interest" description="Disordered" evidence="1">
    <location>
        <begin position="124"/>
        <end position="157"/>
    </location>
</feature>
<feature type="transmembrane region" description="Helical" evidence="2">
    <location>
        <begin position="70"/>
        <end position="94"/>
    </location>
</feature>
<dbReference type="Gene3D" id="2.60.40.1630">
    <property type="entry name" value="bacillus anthracis domain"/>
    <property type="match status" value="1"/>
</dbReference>
<reference evidence="4" key="2">
    <citation type="submission" date="2021-04" db="EMBL/GenBank/DDBJ databases">
        <authorList>
            <person name="Gilroy R."/>
        </authorList>
    </citation>
    <scope>NUCLEOTIDE SEQUENCE</scope>
    <source>
        <strain evidence="4">ChiSjej1B19-5720</strain>
    </source>
</reference>
<accession>A0A9D2RY55</accession>
<organism evidence="4 5">
    <name type="scientific">Candidatus Blautia faecavium</name>
    <dbReference type="NCBI Taxonomy" id="2838487"/>
    <lineage>
        <taxon>Bacteria</taxon>
        <taxon>Bacillati</taxon>
        <taxon>Bacillota</taxon>
        <taxon>Clostridia</taxon>
        <taxon>Lachnospirales</taxon>
        <taxon>Lachnospiraceae</taxon>
        <taxon>Blautia</taxon>
    </lineage>
</organism>
<dbReference type="Proteomes" id="UP000823842">
    <property type="component" value="Unassembled WGS sequence"/>
</dbReference>
<evidence type="ECO:0000256" key="2">
    <source>
        <dbReference type="SAM" id="Phobius"/>
    </source>
</evidence>
<dbReference type="Pfam" id="PF13786">
    <property type="entry name" value="DUF4179"/>
    <property type="match status" value="1"/>
</dbReference>
<reference evidence="4" key="1">
    <citation type="journal article" date="2021" name="PeerJ">
        <title>Extensive microbial diversity within the chicken gut microbiome revealed by metagenomics and culture.</title>
        <authorList>
            <person name="Gilroy R."/>
            <person name="Ravi A."/>
            <person name="Getino M."/>
            <person name="Pursley I."/>
            <person name="Horton D.L."/>
            <person name="Alikhan N.F."/>
            <person name="Baker D."/>
            <person name="Gharbi K."/>
            <person name="Hall N."/>
            <person name="Watson M."/>
            <person name="Adriaenssens E.M."/>
            <person name="Foster-Nyarko E."/>
            <person name="Jarju S."/>
            <person name="Secka A."/>
            <person name="Antonio M."/>
            <person name="Oren A."/>
            <person name="Chaudhuri R.R."/>
            <person name="La Ragione R."/>
            <person name="Hildebrand F."/>
            <person name="Pallen M.J."/>
        </authorList>
    </citation>
    <scope>NUCLEOTIDE SEQUENCE</scope>
    <source>
        <strain evidence="4">ChiSjej1B19-5720</strain>
    </source>
</reference>